<dbReference type="GO" id="GO:0005388">
    <property type="term" value="F:P-type calcium transporter activity"/>
    <property type="evidence" value="ECO:0007669"/>
    <property type="project" value="TreeGrafter"/>
</dbReference>
<dbReference type="NCBIfam" id="TIGR01494">
    <property type="entry name" value="ATPase_P-type"/>
    <property type="match status" value="2"/>
</dbReference>
<comment type="subcellular location">
    <subcellularLocation>
        <location evidence="1">Cell membrane</location>
        <topology evidence="1">Multi-pass membrane protein</topology>
    </subcellularLocation>
</comment>
<dbReference type="Proteomes" id="UP000466517">
    <property type="component" value="Chromosome"/>
</dbReference>
<dbReference type="SUPFAM" id="SSF56784">
    <property type="entry name" value="HAD-like"/>
    <property type="match status" value="1"/>
</dbReference>
<evidence type="ECO:0000313" key="13">
    <source>
        <dbReference type="EMBL" id="BBZ25929.1"/>
    </source>
</evidence>
<keyword evidence="8" id="KW-0472">Membrane</keyword>
<evidence type="ECO:0000256" key="10">
    <source>
        <dbReference type="SAM" id="MobiDB-lite"/>
    </source>
</evidence>
<feature type="region of interest" description="Disordered" evidence="10">
    <location>
        <begin position="1425"/>
        <end position="1482"/>
    </location>
</feature>
<dbReference type="SUPFAM" id="SSF81653">
    <property type="entry name" value="Calcium ATPase, transduction domain A"/>
    <property type="match status" value="1"/>
</dbReference>
<dbReference type="GO" id="GO:0005524">
    <property type="term" value="F:ATP binding"/>
    <property type="evidence" value="ECO:0007669"/>
    <property type="project" value="InterPro"/>
</dbReference>
<dbReference type="InterPro" id="IPR008250">
    <property type="entry name" value="ATPase_P-typ_transduc_dom_A_sf"/>
</dbReference>
<keyword evidence="5" id="KW-0460">Magnesium</keyword>
<dbReference type="KEGG" id="mmag:MMAD_02240"/>
<keyword evidence="7" id="KW-1133">Transmembrane helix</keyword>
<evidence type="ECO:0000259" key="12">
    <source>
        <dbReference type="Pfam" id="PF00689"/>
    </source>
</evidence>
<dbReference type="SFLD" id="SFLDF00027">
    <property type="entry name" value="p-type_atpase"/>
    <property type="match status" value="1"/>
</dbReference>
<dbReference type="Pfam" id="PF00702">
    <property type="entry name" value="Hydrolase"/>
    <property type="match status" value="1"/>
</dbReference>
<feature type="compositionally biased region" description="Polar residues" evidence="10">
    <location>
        <begin position="1436"/>
        <end position="1456"/>
    </location>
</feature>
<dbReference type="PRINTS" id="PR00120">
    <property type="entry name" value="HATPASE"/>
</dbReference>
<evidence type="ECO:0000256" key="5">
    <source>
        <dbReference type="ARBA" id="ARBA00022842"/>
    </source>
</evidence>
<dbReference type="EMBL" id="AP022610">
    <property type="protein sequence ID" value="BBZ25929.1"/>
    <property type="molecule type" value="Genomic_DNA"/>
</dbReference>
<evidence type="ECO:0000256" key="2">
    <source>
        <dbReference type="ARBA" id="ARBA00022475"/>
    </source>
</evidence>
<dbReference type="InterPro" id="IPR036412">
    <property type="entry name" value="HAD-like_sf"/>
</dbReference>
<dbReference type="Pfam" id="PF00689">
    <property type="entry name" value="Cation_ATPase_C"/>
    <property type="match status" value="1"/>
</dbReference>
<dbReference type="InterPro" id="IPR006068">
    <property type="entry name" value="ATPase_P-typ_cation-transptr_C"/>
</dbReference>
<dbReference type="PANTHER" id="PTHR24093">
    <property type="entry name" value="CATION TRANSPORTING ATPASE"/>
    <property type="match status" value="1"/>
</dbReference>
<dbReference type="PRINTS" id="PR00119">
    <property type="entry name" value="CATATPASE"/>
</dbReference>
<evidence type="ECO:0000256" key="4">
    <source>
        <dbReference type="ARBA" id="ARBA00022723"/>
    </source>
</evidence>
<organism evidence="13 14">
    <name type="scientific">Mycolicibacterium madagascariense</name>
    <dbReference type="NCBI Taxonomy" id="212765"/>
    <lineage>
        <taxon>Bacteria</taxon>
        <taxon>Bacillati</taxon>
        <taxon>Actinomycetota</taxon>
        <taxon>Actinomycetes</taxon>
        <taxon>Mycobacteriales</taxon>
        <taxon>Mycobacteriaceae</taxon>
        <taxon>Mycolicibacterium</taxon>
    </lineage>
</organism>
<dbReference type="Gene3D" id="3.40.50.1000">
    <property type="entry name" value="HAD superfamily/HAD-like"/>
    <property type="match status" value="1"/>
</dbReference>
<reference evidence="13 14" key="1">
    <citation type="journal article" date="2019" name="Emerg. Microbes Infect.">
        <title>Comprehensive subspecies identification of 175 nontuberculous mycobacteria species based on 7547 genomic profiles.</title>
        <authorList>
            <person name="Matsumoto Y."/>
            <person name="Kinjo T."/>
            <person name="Motooka D."/>
            <person name="Nabeya D."/>
            <person name="Jung N."/>
            <person name="Uechi K."/>
            <person name="Horii T."/>
            <person name="Iida T."/>
            <person name="Fujita J."/>
            <person name="Nakamura S."/>
        </authorList>
    </citation>
    <scope>NUCLEOTIDE SEQUENCE [LARGE SCALE GENOMIC DNA]</scope>
    <source>
        <strain evidence="13 14">JCM 13574</strain>
    </source>
</reference>
<evidence type="ECO:0000259" key="11">
    <source>
        <dbReference type="Pfam" id="PF00122"/>
    </source>
</evidence>
<dbReference type="SUPFAM" id="SSF81665">
    <property type="entry name" value="Calcium ATPase, transmembrane domain M"/>
    <property type="match status" value="1"/>
</dbReference>
<dbReference type="GO" id="GO:0005886">
    <property type="term" value="C:plasma membrane"/>
    <property type="evidence" value="ECO:0007669"/>
    <property type="project" value="UniProtKB-SubCell"/>
</dbReference>
<keyword evidence="2" id="KW-1003">Cell membrane</keyword>
<dbReference type="InterPro" id="IPR023299">
    <property type="entry name" value="ATPase_P-typ_cyto_dom_N"/>
</dbReference>
<evidence type="ECO:0000256" key="8">
    <source>
        <dbReference type="ARBA" id="ARBA00023136"/>
    </source>
</evidence>
<dbReference type="Gene3D" id="3.40.1110.10">
    <property type="entry name" value="Calcium-transporting ATPase, cytoplasmic domain N"/>
    <property type="match status" value="1"/>
</dbReference>
<dbReference type="InterPro" id="IPR059000">
    <property type="entry name" value="ATPase_P-type_domA"/>
</dbReference>
<dbReference type="InterPro" id="IPR023214">
    <property type="entry name" value="HAD_sf"/>
</dbReference>
<keyword evidence="14" id="KW-1185">Reference proteome</keyword>
<gene>
    <name evidence="13" type="primary">ctpH</name>
    <name evidence="13" type="ORF">MMAD_02240</name>
</gene>
<accession>A0A7I7X7U9</accession>
<evidence type="ECO:0000256" key="7">
    <source>
        <dbReference type="ARBA" id="ARBA00022989"/>
    </source>
</evidence>
<sequence length="1482" mass="151139">MGFDIATLPMRATTDLILGSGTVDSVTGVVRELVGGTPSRRCWQGDDRAWIEVRGASDRAVVEAVLAAVRAHPGVRGAEVNVPLSRVMVSIGSDGPTAAQLCGVVADAEAAAAGAPSRERVPDLPGDGVVLLGRVAAVTANGTGLCVAIATRALGVPRLPGMFSAAVTVVDYQPRLRRLVEQHLGTVAADTVVGLAAAAAHTAAQAPASLAVDLLIQLVHAAEGRSGQRSWARWEPTLAAQAACLDDVVPAPRPRPRPPGPVERHGDRSGLAQVVGSLAIGAVTRSLPAAATAAAVAAPKAARSARESFAGTLARGLADRHDVLMLRPEALRRLDRVDVVVIDPRVVCTGPLRVQAVDGVSDARRAEAWRAAAAALDEGRLAAGRHRLPAPWATPDREEHVEVRCAHSPDPLASAIIDAARDGGAEAMSLDVDDLGDLRSTFDDLRPVAGRPWDDALAVAVHELQDEGYTVAVVTAAAPQALSAADVGIGLTYEGIRPTWHAHVVVADLAGVWRVLHSLPSARAASRSGVQLSVGASALGTLLMVPGVRGLGPGPVTAGAAAGVWTGYRLAHSVLRAKVPAPVDVRDWHAMPAADVVEILPPPASGGRVVVRRSRPVAVAGASWRLLGRVTGPPQRLASEFVGAMRTELADPLTPVLATGAAASAALGSPVDAVLVGSVLAGNAALAATQQVHAQRLLRRLLAVQVPPARRAFEDGSGLRYEDVPASGLRPGDVIEIRTNEVVPADARLIAVTDLEVDEAVLTGESLPVGKGLAPTPGAALGDRTCMVFAQTTVVTGTALAVVTAVGEQTQARRALPTDASHDSAVGLQAQLADLTNRAWPVSLAGGAVVGVLGLLRRTGLRSAVAGGVAVSVAAVPEGLPLVATLAQQASARRLTRAGALVRSPRSVEALGRVDVVCFDKTGTLSENRLRVSLVRPAPGVSVPAVLACASRATADPVGGRHLHATDRAVIDAAAADSTETPDRGERLAHLPFRSGRAYSASLHGAELTVKGAPEVVLAACSGRDGSMGPVVAEMAADGLRVIAVAKRTLTAEQVAAALSDPDALAAASSTGLRLVGLLGLADTPRPAARRLLTALAEQQLGVRLITGDHPITAVSIAADLGLDVAAHQVITGAEWDALPRRGQERAAAERVVFARMSPQHKVQVVQTLERIGLVCAMVGDGANDAAAMRAATVGVGVVSRGSDPARLAADVMLLDGRIEALLDALDEGRQLWRRVQAAVAVLLGGNAGEVAFAIVGSALTGRSPLNARQLLLVNMLTDALPAAALAVSPPNAGMRSAGRGPDQAALWRTVAVRGGATAAAATGAWVAASLTGRQRRASTVGLVALVGAQLGQTLLDSRSPLVVVTAAGSMTVLAGAVMTPGLSQLLGCTPLGPVGWAQALSAAAVATAGAAVVPVLAERFGTDRAAGAEEEATDDQSTISTTPARHSTAYSSRNGSVKMRVSASVNGSSPAPLMGFDTPRA</sequence>
<evidence type="ECO:0000256" key="1">
    <source>
        <dbReference type="ARBA" id="ARBA00004651"/>
    </source>
</evidence>
<name>A0A7I7X7U9_9MYCO</name>
<dbReference type="GO" id="GO:0016887">
    <property type="term" value="F:ATP hydrolysis activity"/>
    <property type="evidence" value="ECO:0007669"/>
    <property type="project" value="InterPro"/>
</dbReference>
<feature type="domain" description="Cation-transporting P-type ATPase C-terminal" evidence="12">
    <location>
        <begin position="1264"/>
        <end position="1409"/>
    </location>
</feature>
<dbReference type="InterPro" id="IPR001757">
    <property type="entry name" value="P_typ_ATPase"/>
</dbReference>
<evidence type="ECO:0000256" key="3">
    <source>
        <dbReference type="ARBA" id="ARBA00022692"/>
    </source>
</evidence>
<dbReference type="PANTHER" id="PTHR24093:SF513">
    <property type="entry name" value="CATION-TRANSPORTING ATPASE I-RELATED"/>
    <property type="match status" value="1"/>
</dbReference>
<dbReference type="GO" id="GO:0046872">
    <property type="term" value="F:metal ion binding"/>
    <property type="evidence" value="ECO:0007669"/>
    <property type="project" value="UniProtKB-KW"/>
</dbReference>
<dbReference type="InterPro" id="IPR044492">
    <property type="entry name" value="P_typ_ATPase_HD_dom"/>
</dbReference>
<feature type="domain" description="P-type ATPase A" evidence="11">
    <location>
        <begin position="716"/>
        <end position="814"/>
    </location>
</feature>
<dbReference type="Gene3D" id="2.70.150.10">
    <property type="entry name" value="Calcium-transporting ATPase, cytoplasmic transduction domain A"/>
    <property type="match status" value="1"/>
</dbReference>
<evidence type="ECO:0000313" key="14">
    <source>
        <dbReference type="Proteomes" id="UP000466517"/>
    </source>
</evidence>
<keyword evidence="6" id="KW-1278">Translocase</keyword>
<keyword evidence="4" id="KW-0479">Metal-binding</keyword>
<dbReference type="SFLD" id="SFLDG00002">
    <property type="entry name" value="C1.7:_P-type_atpase_like"/>
    <property type="match status" value="1"/>
</dbReference>
<dbReference type="Pfam" id="PF00122">
    <property type="entry name" value="E1-E2_ATPase"/>
    <property type="match status" value="1"/>
</dbReference>
<feature type="region of interest" description="Disordered" evidence="10">
    <location>
        <begin position="248"/>
        <end position="268"/>
    </location>
</feature>
<dbReference type="InterPro" id="IPR023298">
    <property type="entry name" value="ATPase_P-typ_TM_dom_sf"/>
</dbReference>
<evidence type="ECO:0000256" key="9">
    <source>
        <dbReference type="ARBA" id="ARBA00049360"/>
    </source>
</evidence>
<proteinExistence type="predicted"/>
<dbReference type="Gene3D" id="1.20.1110.10">
    <property type="entry name" value="Calcium-transporting ATPase, transmembrane domain"/>
    <property type="match status" value="1"/>
</dbReference>
<feature type="compositionally biased region" description="Pro residues" evidence="10">
    <location>
        <begin position="251"/>
        <end position="261"/>
    </location>
</feature>
<protein>
    <submittedName>
        <fullName evidence="13">Metal cation transporting ATPase H</fullName>
    </submittedName>
</protein>
<keyword evidence="3" id="KW-0812">Transmembrane</keyword>
<dbReference type="SFLD" id="SFLDS00003">
    <property type="entry name" value="Haloacid_Dehalogenase"/>
    <property type="match status" value="1"/>
</dbReference>
<comment type="catalytic activity">
    <reaction evidence="9">
        <text>ATP + H2O = ADP + phosphate + H(+)</text>
        <dbReference type="Rhea" id="RHEA:13065"/>
        <dbReference type="ChEBI" id="CHEBI:15377"/>
        <dbReference type="ChEBI" id="CHEBI:15378"/>
        <dbReference type="ChEBI" id="CHEBI:30616"/>
        <dbReference type="ChEBI" id="CHEBI:43474"/>
        <dbReference type="ChEBI" id="CHEBI:456216"/>
    </reaction>
</comment>
<evidence type="ECO:0000256" key="6">
    <source>
        <dbReference type="ARBA" id="ARBA00022967"/>
    </source>
</evidence>